<dbReference type="GeneTree" id="ENSGT00940000153655"/>
<dbReference type="RefSeq" id="XP_051258676.1">
    <property type="nucleotide sequence ID" value="XM_051402716.1"/>
</dbReference>
<reference evidence="2" key="1">
    <citation type="submission" date="2025-08" db="UniProtKB">
        <authorList>
            <consortium name="Ensembl"/>
        </authorList>
    </citation>
    <scope>IDENTIFICATION</scope>
</reference>
<dbReference type="GeneID" id="127365021"/>
<dbReference type="PANTHER" id="PTHR23093">
    <property type="entry name" value="SIMILAR TO CHROMOSOME 3 OPEN READING FRAME 20"/>
    <property type="match status" value="1"/>
</dbReference>
<dbReference type="RefSeq" id="XP_051258667.1">
    <property type="nucleotide sequence ID" value="XM_051402707.1"/>
</dbReference>
<dbReference type="OrthoDB" id="527209at2759"/>
<dbReference type="Ensembl" id="ENSDLAT00005082524.1">
    <property type="protein sequence ID" value="ENSDLAP00005064723.1"/>
    <property type="gene ID" value="ENSDLAG00005002127.2"/>
</dbReference>
<evidence type="ECO:0000313" key="2">
    <source>
        <dbReference type="Ensembl" id="ENSDLAP00005064723.1"/>
    </source>
</evidence>
<dbReference type="RefSeq" id="XP_051258648.1">
    <property type="nucleotide sequence ID" value="XM_051402688.1"/>
</dbReference>
<name>A0A8P4K2Y3_DICLA</name>
<organism evidence="2 3">
    <name type="scientific">Dicentrarchus labrax</name>
    <name type="common">European seabass</name>
    <name type="synonym">Morone labrax</name>
    <dbReference type="NCBI Taxonomy" id="13489"/>
    <lineage>
        <taxon>Eukaryota</taxon>
        <taxon>Metazoa</taxon>
        <taxon>Chordata</taxon>
        <taxon>Craniata</taxon>
        <taxon>Vertebrata</taxon>
        <taxon>Euteleostomi</taxon>
        <taxon>Actinopterygii</taxon>
        <taxon>Neopterygii</taxon>
        <taxon>Teleostei</taxon>
        <taxon>Neoteleostei</taxon>
        <taxon>Acanthomorphata</taxon>
        <taxon>Eupercaria</taxon>
        <taxon>Moronidae</taxon>
        <taxon>Dicentrarchus</taxon>
    </lineage>
</organism>
<dbReference type="RefSeq" id="XP_051258710.1">
    <property type="nucleotide sequence ID" value="XM_051402750.1"/>
</dbReference>
<reference evidence="2" key="2">
    <citation type="submission" date="2025-09" db="UniProtKB">
        <authorList>
            <consortium name="Ensembl"/>
        </authorList>
    </citation>
    <scope>IDENTIFICATION</scope>
</reference>
<protein>
    <recommendedName>
        <fullName evidence="1">FAM194 C-terminal domain-containing protein</fullName>
    </recommendedName>
</protein>
<dbReference type="Pfam" id="PF14977">
    <property type="entry name" value="FAM194"/>
    <property type="match status" value="1"/>
</dbReference>
<sequence length="510" mass="57203">MENSDFTPVRTDQKMRSSFSYAAAATLEDDLSVPLSVLDDPRIPESCAQSVSDPPTYCIRAAGVLRYNRESDNHRINLTTIIPESQKLTEYPVKCEYCGENAKPSLDLTWLQRPEKVPLFCCAQWQQLCEMLLKQRCLVGGRCDLRTASPTLVGDKPAPDTEELLFQVREMEDHNKFILELPSTLGEQSELRIYEEYSIQLPVAETFATTSKVLRFRLSCAPGKGCWTVYPSSATEKHLKTKKEEEHVLVPFCDHKPLQFGICHHQDGADSLQKYYSNHMKFLTVFPDGSAQVFYPSGLLALVVVVTEENGRVCIVYDDSDAPRQPVRAIFQSDGRATCYHSNGNIWLTLNRSGGQCLDEEGARVRRWSWGSLSLTPSPLHPIFLSLNKTIGVRVLGREQVFVSFLARGQQAKFSVGTCCAQAECKTDEAASGPSVLKEELFVLAARIRIHLAIQHLHQYLTTPSHPRLPKTTQASRLHVVAQRILEVSADSTMSESERAFISKCLQDCL</sequence>
<gene>
    <name evidence="2" type="primary">LOC127365021</name>
</gene>
<dbReference type="RefSeq" id="XP_051258702.1">
    <property type="nucleotide sequence ID" value="XM_051402742.1"/>
</dbReference>
<feature type="domain" description="FAM194 C-terminal" evidence="1">
    <location>
        <begin position="270"/>
        <end position="471"/>
    </location>
</feature>
<dbReference type="RefSeq" id="XP_051258720.1">
    <property type="nucleotide sequence ID" value="XM_051402760.1"/>
</dbReference>
<accession>A0A8P4K2Y3</accession>
<dbReference type="RefSeq" id="XP_051258693.1">
    <property type="nucleotide sequence ID" value="XM_051402733.1"/>
</dbReference>
<dbReference type="PANTHER" id="PTHR23093:SF18">
    <property type="entry name" value="GLUTAMATE RICH 6"/>
    <property type="match status" value="1"/>
</dbReference>
<dbReference type="AlphaFoldDB" id="A0A8P4K2Y3"/>
<dbReference type="Proteomes" id="UP000694389">
    <property type="component" value="Unassembled WGS sequence"/>
</dbReference>
<keyword evidence="3" id="KW-1185">Reference proteome</keyword>
<proteinExistence type="predicted"/>
<dbReference type="RefSeq" id="XP_051258658.1">
    <property type="nucleotide sequence ID" value="XM_051402698.1"/>
</dbReference>
<evidence type="ECO:0000313" key="3">
    <source>
        <dbReference type="Proteomes" id="UP000694389"/>
    </source>
</evidence>
<evidence type="ECO:0000259" key="1">
    <source>
        <dbReference type="Pfam" id="PF14977"/>
    </source>
</evidence>
<dbReference type="RefSeq" id="XP_051258685.1">
    <property type="nucleotide sequence ID" value="XM_051402725.1"/>
</dbReference>
<dbReference type="InterPro" id="IPR029281">
    <property type="entry name" value="FAM194_C"/>
</dbReference>
<dbReference type="OMA" id="MLAHERW"/>